<dbReference type="EMBL" id="JAFBCY010000004">
    <property type="protein sequence ID" value="MBM7853067.1"/>
    <property type="molecule type" value="Genomic_DNA"/>
</dbReference>
<dbReference type="Gene3D" id="2.130.10.10">
    <property type="entry name" value="YVTN repeat-like/Quinoprotein amine dehydrogenase"/>
    <property type="match status" value="1"/>
</dbReference>
<reference evidence="4 5" key="2">
    <citation type="submission" date="2021-01" db="EMBL/GenBank/DDBJ databases">
        <title>Genomic Encyclopedia of Type Strains, Phase IV (KMG-IV): sequencing the most valuable type-strain genomes for metagenomic binning, comparative biology and taxonomic classification.</title>
        <authorList>
            <person name="Goeker M."/>
        </authorList>
    </citation>
    <scope>NUCLEOTIDE SEQUENCE [LARGE SCALE GENOMIC DNA]</scope>
    <source>
        <strain evidence="4 5">DSM 6130</strain>
    </source>
</reference>
<feature type="domain" description="DUF4394" evidence="2">
    <location>
        <begin position="42"/>
        <end position="262"/>
    </location>
</feature>
<reference evidence="3" key="1">
    <citation type="journal article" date="2014" name="Int. J. Syst. Evol. Microbiol.">
        <title>Complete genome sequence of Corynebacterium casei LMG S-19264T (=DSM 44701T), isolated from a smear-ripened cheese.</title>
        <authorList>
            <consortium name="US DOE Joint Genome Institute (JGI-PGF)"/>
            <person name="Walter F."/>
            <person name="Albersmeier A."/>
            <person name="Kalinowski J."/>
            <person name="Ruckert C."/>
        </authorList>
    </citation>
    <scope>NUCLEOTIDE SEQUENCE</scope>
    <source>
        <strain evidence="3">VKM B-1606</strain>
    </source>
</reference>
<evidence type="ECO:0000313" key="5">
    <source>
        <dbReference type="Proteomes" id="UP000758856"/>
    </source>
</evidence>
<dbReference type="EMBL" id="BSFF01000010">
    <property type="protein sequence ID" value="GLK57721.1"/>
    <property type="molecule type" value="Genomic_DNA"/>
</dbReference>
<dbReference type="Pfam" id="PF14339">
    <property type="entry name" value="DUF4394"/>
    <property type="match status" value="1"/>
</dbReference>
<keyword evidence="5" id="KW-1185">Reference proteome</keyword>
<accession>A0A9W6IW59</accession>
<keyword evidence="3" id="KW-0449">Lipoprotein</keyword>
<reference evidence="3" key="3">
    <citation type="submission" date="2023-01" db="EMBL/GenBank/DDBJ databases">
        <authorList>
            <person name="Sun Q."/>
            <person name="Evtushenko L."/>
        </authorList>
    </citation>
    <scope>NUCLEOTIDE SEQUENCE</scope>
    <source>
        <strain evidence="3">VKM B-1606</strain>
    </source>
</reference>
<evidence type="ECO:0000313" key="4">
    <source>
        <dbReference type="EMBL" id="MBM7853067.1"/>
    </source>
</evidence>
<protein>
    <submittedName>
        <fullName evidence="3">Lipoprotein</fullName>
    </submittedName>
</protein>
<dbReference type="RefSeq" id="WP_204951527.1">
    <property type="nucleotide sequence ID" value="NZ_BSFF01000010.1"/>
</dbReference>
<dbReference type="InterPro" id="IPR025507">
    <property type="entry name" value="DUF4394"/>
</dbReference>
<evidence type="ECO:0000313" key="3">
    <source>
        <dbReference type="EMBL" id="GLK57721.1"/>
    </source>
</evidence>
<keyword evidence="1" id="KW-0732">Signal</keyword>
<name>A0A9W6IW59_9HYPH</name>
<dbReference type="AlphaFoldDB" id="A0A9W6IW59"/>
<comment type="caution">
    <text evidence="3">The sequence shown here is derived from an EMBL/GenBank/DDBJ whole genome shotgun (WGS) entry which is preliminary data.</text>
</comment>
<proteinExistence type="predicted"/>
<evidence type="ECO:0000313" key="6">
    <source>
        <dbReference type="Proteomes" id="UP001143400"/>
    </source>
</evidence>
<dbReference type="InterPro" id="IPR011044">
    <property type="entry name" value="Quino_amine_DH_bsu"/>
</dbReference>
<feature type="chain" id="PRO_5040929864" evidence="1">
    <location>
        <begin position="29"/>
        <end position="267"/>
    </location>
</feature>
<evidence type="ECO:0000259" key="2">
    <source>
        <dbReference type="Pfam" id="PF14339"/>
    </source>
</evidence>
<gene>
    <name evidence="3" type="ORF">GCM10008170_37410</name>
    <name evidence="4" type="ORF">JOD31_003318</name>
</gene>
<dbReference type="Proteomes" id="UP001143400">
    <property type="component" value="Unassembled WGS sequence"/>
</dbReference>
<dbReference type="SUPFAM" id="SSF50969">
    <property type="entry name" value="YVTN repeat-like/Quinoprotein amine dehydrogenase"/>
    <property type="match status" value="1"/>
</dbReference>
<dbReference type="InterPro" id="IPR015943">
    <property type="entry name" value="WD40/YVTN_repeat-like_dom_sf"/>
</dbReference>
<feature type="signal peptide" evidence="1">
    <location>
        <begin position="1"/>
        <end position="28"/>
    </location>
</feature>
<sequence>MSFALSSKLRLAAAVGALSLAAAAPASADTVIALVGGKALALVDASTLKVSGAVELTGASDLVGIDVRPADGMLYGVTAAGDIVTIDPKSGAATKKSTLSEKIPAGAKVTVDFNPMADRLRILTDGGMSLRVNVDDGKATVDGSLKYAETDMHKGEKPNIVAGAYTNSVNGKKAEKTELYDIDATIPALVKQAPPNDGVLSAIGKIDVKLSGPVGFEIAAMADGKNAGWLMAGGALYSIDLATGKTTKAGDIEGGKDVTDIAWWPKS</sequence>
<evidence type="ECO:0000256" key="1">
    <source>
        <dbReference type="SAM" id="SignalP"/>
    </source>
</evidence>
<dbReference type="Proteomes" id="UP000758856">
    <property type="component" value="Unassembled WGS sequence"/>
</dbReference>
<organism evidence="3 6">
    <name type="scientific">Methylopila capsulata</name>
    <dbReference type="NCBI Taxonomy" id="61654"/>
    <lineage>
        <taxon>Bacteria</taxon>
        <taxon>Pseudomonadati</taxon>
        <taxon>Pseudomonadota</taxon>
        <taxon>Alphaproteobacteria</taxon>
        <taxon>Hyphomicrobiales</taxon>
        <taxon>Methylopilaceae</taxon>
        <taxon>Methylopila</taxon>
    </lineage>
</organism>